<reference evidence="11 12" key="1">
    <citation type="journal article" date="2024" name="BMC Genomics">
        <title>De novo assembly and annotation of Popillia japonica's genome with initial clues to its potential as an invasive pest.</title>
        <authorList>
            <person name="Cucini C."/>
            <person name="Boschi S."/>
            <person name="Funari R."/>
            <person name="Cardaioli E."/>
            <person name="Iannotti N."/>
            <person name="Marturano G."/>
            <person name="Paoli F."/>
            <person name="Bruttini M."/>
            <person name="Carapelli A."/>
            <person name="Frati F."/>
            <person name="Nardi F."/>
        </authorList>
    </citation>
    <scope>NUCLEOTIDE SEQUENCE [LARGE SCALE GENOMIC DNA]</scope>
    <source>
        <strain evidence="11">DMR45628</strain>
    </source>
</reference>
<dbReference type="PRINTS" id="PR01657">
    <property type="entry name" value="MCMFAMILY"/>
</dbReference>
<evidence type="ECO:0000259" key="10">
    <source>
        <dbReference type="PROSITE" id="PS50051"/>
    </source>
</evidence>
<dbReference type="InterPro" id="IPR012340">
    <property type="entry name" value="NA-bd_OB-fold"/>
</dbReference>
<comment type="similarity">
    <text evidence="8">Belongs to the MCM family.</text>
</comment>
<dbReference type="EMBL" id="JASPKY010000989">
    <property type="protein sequence ID" value="KAK9679698.1"/>
    <property type="molecule type" value="Genomic_DNA"/>
</dbReference>
<evidence type="ECO:0000256" key="4">
    <source>
        <dbReference type="ARBA" id="ARBA00022801"/>
    </source>
</evidence>
<keyword evidence="7 8" id="KW-0238">DNA-binding</keyword>
<dbReference type="Proteomes" id="UP001458880">
    <property type="component" value="Unassembled WGS sequence"/>
</dbReference>
<dbReference type="GO" id="GO:0005634">
    <property type="term" value="C:nucleus"/>
    <property type="evidence" value="ECO:0007669"/>
    <property type="project" value="TreeGrafter"/>
</dbReference>
<name>A0AAW1HT48_POPJA</name>
<evidence type="ECO:0000256" key="3">
    <source>
        <dbReference type="ARBA" id="ARBA00022741"/>
    </source>
</evidence>
<dbReference type="Gene3D" id="3.30.1640.10">
    <property type="entry name" value="mini-chromosome maintenance (MCM) complex, chain A, domain 1"/>
    <property type="match status" value="1"/>
</dbReference>
<dbReference type="SUPFAM" id="SSF50249">
    <property type="entry name" value="Nucleic acid-binding proteins"/>
    <property type="match status" value="1"/>
</dbReference>
<protein>
    <recommendedName>
        <fullName evidence="1">DNA helicase</fullName>
        <ecNumber evidence="1">3.6.4.12</ecNumber>
    </recommendedName>
</protein>
<comment type="caution">
    <text evidence="11">The sequence shown here is derived from an EMBL/GenBank/DDBJ whole genome shotgun (WGS) entry which is preliminary data.</text>
</comment>
<dbReference type="EC" id="3.6.4.12" evidence="1"/>
<evidence type="ECO:0000313" key="12">
    <source>
        <dbReference type="Proteomes" id="UP001458880"/>
    </source>
</evidence>
<evidence type="ECO:0000256" key="8">
    <source>
        <dbReference type="RuleBase" id="RU004070"/>
    </source>
</evidence>
<keyword evidence="12" id="KW-1185">Reference proteome</keyword>
<dbReference type="InterPro" id="IPR041562">
    <property type="entry name" value="MCM_lid"/>
</dbReference>
<dbReference type="GO" id="GO:0017116">
    <property type="term" value="F:single-stranded DNA helicase activity"/>
    <property type="evidence" value="ECO:0007669"/>
    <property type="project" value="TreeGrafter"/>
</dbReference>
<gene>
    <name evidence="11" type="ORF">QE152_g39798</name>
</gene>
<dbReference type="Pfam" id="PF00493">
    <property type="entry name" value="MCM"/>
    <property type="match status" value="1"/>
</dbReference>
<evidence type="ECO:0000256" key="2">
    <source>
        <dbReference type="ARBA" id="ARBA00022705"/>
    </source>
</evidence>
<dbReference type="InterPro" id="IPR027925">
    <property type="entry name" value="MCM_N"/>
</dbReference>
<keyword evidence="2" id="KW-0235">DNA replication</keyword>
<dbReference type="Pfam" id="PF14551">
    <property type="entry name" value="MCM_N"/>
    <property type="match status" value="1"/>
</dbReference>
<dbReference type="InterPro" id="IPR003593">
    <property type="entry name" value="AAA+_ATPase"/>
</dbReference>
<dbReference type="AlphaFoldDB" id="A0AAW1HT48"/>
<dbReference type="GO" id="GO:0016787">
    <property type="term" value="F:hydrolase activity"/>
    <property type="evidence" value="ECO:0007669"/>
    <property type="project" value="UniProtKB-KW"/>
</dbReference>
<dbReference type="GO" id="GO:0043138">
    <property type="term" value="F:3'-5' DNA helicase activity"/>
    <property type="evidence" value="ECO:0007669"/>
    <property type="project" value="TreeGrafter"/>
</dbReference>
<dbReference type="PANTHER" id="PTHR11630:SF44">
    <property type="entry name" value="DNA REPLICATION LICENSING FACTOR MCM2"/>
    <property type="match status" value="1"/>
</dbReference>
<dbReference type="GO" id="GO:1902975">
    <property type="term" value="P:mitotic DNA replication initiation"/>
    <property type="evidence" value="ECO:0007669"/>
    <property type="project" value="TreeGrafter"/>
</dbReference>
<accession>A0AAW1HT48</accession>
<evidence type="ECO:0000313" key="11">
    <source>
        <dbReference type="EMBL" id="KAK9679698.1"/>
    </source>
</evidence>
<dbReference type="PANTHER" id="PTHR11630">
    <property type="entry name" value="DNA REPLICATION LICENSING FACTOR MCM FAMILY MEMBER"/>
    <property type="match status" value="1"/>
</dbReference>
<dbReference type="InterPro" id="IPR031327">
    <property type="entry name" value="MCM"/>
</dbReference>
<dbReference type="SMART" id="SM00382">
    <property type="entry name" value="AAA"/>
    <property type="match status" value="1"/>
</dbReference>
<keyword evidence="5" id="KW-0347">Helicase</keyword>
<feature type="domain" description="MCM C-terminal AAA(+) ATPase" evidence="10">
    <location>
        <begin position="380"/>
        <end position="522"/>
    </location>
</feature>
<keyword evidence="3 8" id="KW-0547">Nucleotide-binding</keyword>
<organism evidence="11 12">
    <name type="scientific">Popillia japonica</name>
    <name type="common">Japanese beetle</name>
    <dbReference type="NCBI Taxonomy" id="7064"/>
    <lineage>
        <taxon>Eukaryota</taxon>
        <taxon>Metazoa</taxon>
        <taxon>Ecdysozoa</taxon>
        <taxon>Arthropoda</taxon>
        <taxon>Hexapoda</taxon>
        <taxon>Insecta</taxon>
        <taxon>Pterygota</taxon>
        <taxon>Neoptera</taxon>
        <taxon>Endopterygota</taxon>
        <taxon>Coleoptera</taxon>
        <taxon>Polyphaga</taxon>
        <taxon>Scarabaeiformia</taxon>
        <taxon>Scarabaeidae</taxon>
        <taxon>Rutelinae</taxon>
        <taxon>Popillia</taxon>
    </lineage>
</organism>
<keyword evidence="4" id="KW-0378">Hydrolase</keyword>
<evidence type="ECO:0000256" key="5">
    <source>
        <dbReference type="ARBA" id="ARBA00022806"/>
    </source>
</evidence>
<dbReference type="Gene3D" id="3.40.50.300">
    <property type="entry name" value="P-loop containing nucleotide triphosphate hydrolases"/>
    <property type="match status" value="1"/>
</dbReference>
<dbReference type="GO" id="GO:0005524">
    <property type="term" value="F:ATP binding"/>
    <property type="evidence" value="ECO:0007669"/>
    <property type="project" value="UniProtKB-KW"/>
</dbReference>
<dbReference type="SMART" id="SM00350">
    <property type="entry name" value="MCM"/>
    <property type="match status" value="1"/>
</dbReference>
<dbReference type="GO" id="GO:0042555">
    <property type="term" value="C:MCM complex"/>
    <property type="evidence" value="ECO:0007669"/>
    <property type="project" value="TreeGrafter"/>
</dbReference>
<sequence length="671" mass="74687">MAPVESRLISLSCLTGPSTYWSDEPPEEDNLSEVFRTINEQRDGMEDRLSPCQNLSDESSEPPAIESIENVGDPKGFTFADWVSMIGPRTEIKNRMKHYLQLHCRAKIREMLCHSKSAIVVHFGHLCQEEPEVARLLVDAALQVLEILNDALKEVTRLLFPNYDRAYFYVRVAGHPVEDGLQILRSHNLNMFLEIVCVILQCTVHEGDKIMRSQYTCSACKYIMGPFLFTRSNIACPRCRCVVHAEPIPESVSYTEFAELTVQNDSQAGKSSRCSAKIVLLGEFDNVESLVGQKFDNVESLVGQKVRITGCYIAYNITVYGCTSVDVGTTFLANHLEPYNAVDRPLVCDVLQNIRQLNNARIFDRIVASIAPTIKGFDRDIHLMLCGDPAIGKTHLLKAAQKLAPRAIYTTGQGSTATVYREKGRRHWSLSAGALVIANNGVCIIDDIQLLKDTDRSALLEQMEHQTISIAKAGIVTTLKSDCTVLAACSPINNIYDRTKPLSYNVPFKAPLLSRFDVHCVMSSSDELILEAAVSVLAQHVAAPGASEQHPDLIPLELLQQYIAHAKGLRPKLTAACDDILTDLYATLRTYCAHYLAEPLTIRAVESMIRMSEACAKIHYPFIGRGDGISRAFVLYPLHFSCDVNRSITEIQVSNIKRTLRFFLGGCIMPK</sequence>
<dbReference type="PROSITE" id="PS50051">
    <property type="entry name" value="MCM_2"/>
    <property type="match status" value="1"/>
</dbReference>
<dbReference type="GO" id="GO:0003697">
    <property type="term" value="F:single-stranded DNA binding"/>
    <property type="evidence" value="ECO:0007669"/>
    <property type="project" value="TreeGrafter"/>
</dbReference>
<evidence type="ECO:0000256" key="6">
    <source>
        <dbReference type="ARBA" id="ARBA00022840"/>
    </source>
</evidence>
<dbReference type="InterPro" id="IPR027417">
    <property type="entry name" value="P-loop_NTPase"/>
</dbReference>
<evidence type="ECO:0000256" key="7">
    <source>
        <dbReference type="ARBA" id="ARBA00023125"/>
    </source>
</evidence>
<dbReference type="SUPFAM" id="SSF52540">
    <property type="entry name" value="P-loop containing nucleoside triphosphate hydrolases"/>
    <property type="match status" value="1"/>
</dbReference>
<evidence type="ECO:0000256" key="1">
    <source>
        <dbReference type="ARBA" id="ARBA00012551"/>
    </source>
</evidence>
<proteinExistence type="inferred from homology"/>
<dbReference type="Pfam" id="PF17855">
    <property type="entry name" value="MCM_lid"/>
    <property type="match status" value="1"/>
</dbReference>
<evidence type="ECO:0000256" key="9">
    <source>
        <dbReference type="SAM" id="MobiDB-lite"/>
    </source>
</evidence>
<keyword evidence="6 8" id="KW-0067">ATP-binding</keyword>
<dbReference type="InterPro" id="IPR001208">
    <property type="entry name" value="MCM_dom"/>
</dbReference>
<feature type="region of interest" description="Disordered" evidence="9">
    <location>
        <begin position="46"/>
        <end position="65"/>
    </location>
</feature>
<dbReference type="GO" id="GO:0000727">
    <property type="term" value="P:double-strand break repair via break-induced replication"/>
    <property type="evidence" value="ECO:0007669"/>
    <property type="project" value="TreeGrafter"/>
</dbReference>